<protein>
    <submittedName>
        <fullName evidence="1">Ornithine cyclodeaminase</fullName>
    </submittedName>
</protein>
<proteinExistence type="predicted"/>
<sequence>MRFLTEQDVAALLPLEAAIDCANQAFRDHAAGLAFDVPRVRTKTEHGSLHILQAASTTLDAIGFKAYFPGRERRVFHTQLIQLSTGMPLALVESDELGIRRTGAATAVATQALARPDASVVACFGSGRHGLTQLRAVCAVRPIRSVRIHGRDPGRLQRFADQIHETLALSVSIAKSAQEALDGADIVNIVTRADTPLFDGALLKKGQHINAVGSNALNRREIDLQAVRRANVLVVDSVDVARNECGDLLPAIEAGLRHWHQIPELGQVLIGRHPGRTSADDISLFESQGMGILDLYAAHHVAEAAARHKAGTMLPIKGHPAPG</sequence>
<dbReference type="SUPFAM" id="SSF51735">
    <property type="entry name" value="NAD(P)-binding Rossmann-fold domains"/>
    <property type="match status" value="1"/>
</dbReference>
<dbReference type="Gene3D" id="3.30.1780.10">
    <property type="entry name" value="ornithine cyclodeaminase, domain 1"/>
    <property type="match status" value="1"/>
</dbReference>
<organism evidence="1 2">
    <name type="scientific">Candidimonas nitroreducens</name>
    <dbReference type="NCBI Taxonomy" id="683354"/>
    <lineage>
        <taxon>Bacteria</taxon>
        <taxon>Pseudomonadati</taxon>
        <taxon>Pseudomonadota</taxon>
        <taxon>Betaproteobacteria</taxon>
        <taxon>Burkholderiales</taxon>
        <taxon>Alcaligenaceae</taxon>
        <taxon>Candidimonas</taxon>
    </lineage>
</organism>
<accession>A0A225MFY3</accession>
<keyword evidence="2" id="KW-1185">Reference proteome</keyword>
<dbReference type="Gene3D" id="3.40.50.720">
    <property type="entry name" value="NAD(P)-binding Rossmann-like Domain"/>
    <property type="match status" value="1"/>
</dbReference>
<dbReference type="InterPro" id="IPR036291">
    <property type="entry name" value="NAD(P)-bd_dom_sf"/>
</dbReference>
<dbReference type="InterPro" id="IPR023401">
    <property type="entry name" value="ODC_N"/>
</dbReference>
<gene>
    <name evidence="1" type="ORF">CEY11_10500</name>
</gene>
<dbReference type="EMBL" id="NJIH01000006">
    <property type="protein sequence ID" value="OWT60098.1"/>
    <property type="molecule type" value="Genomic_DNA"/>
</dbReference>
<evidence type="ECO:0000313" key="2">
    <source>
        <dbReference type="Proteomes" id="UP000214603"/>
    </source>
</evidence>
<reference evidence="2" key="1">
    <citation type="submission" date="2017-06" db="EMBL/GenBank/DDBJ databases">
        <title>Herbaspirillum phytohormonus sp. nov., isolated from the root nodule of Robinia pseudoacacia in lead-zinc mine.</title>
        <authorList>
            <person name="Fan M."/>
            <person name="Lin Y."/>
        </authorList>
    </citation>
    <scope>NUCLEOTIDE SEQUENCE [LARGE SCALE GENOMIC DNA]</scope>
    <source>
        <strain evidence="2">SC-089</strain>
    </source>
</reference>
<dbReference type="RefSeq" id="WP_088603356.1">
    <property type="nucleotide sequence ID" value="NZ_NJIH01000006.1"/>
</dbReference>
<dbReference type="Proteomes" id="UP000214603">
    <property type="component" value="Unassembled WGS sequence"/>
</dbReference>
<dbReference type="PIRSF" id="PIRSF001439">
    <property type="entry name" value="CryM"/>
    <property type="match status" value="1"/>
</dbReference>
<name>A0A225MFY3_9BURK</name>
<dbReference type="PANTHER" id="PTHR13812">
    <property type="entry name" value="KETIMINE REDUCTASE MU-CRYSTALLIN"/>
    <property type="match status" value="1"/>
</dbReference>
<dbReference type="AlphaFoldDB" id="A0A225MFY3"/>
<comment type="caution">
    <text evidence="1">The sequence shown here is derived from an EMBL/GenBank/DDBJ whole genome shotgun (WGS) entry which is preliminary data.</text>
</comment>
<dbReference type="Pfam" id="PF02423">
    <property type="entry name" value="OCD_Mu_crystall"/>
    <property type="match status" value="1"/>
</dbReference>
<evidence type="ECO:0000313" key="1">
    <source>
        <dbReference type="EMBL" id="OWT60098.1"/>
    </source>
</evidence>
<dbReference type="GO" id="GO:0005737">
    <property type="term" value="C:cytoplasm"/>
    <property type="evidence" value="ECO:0007669"/>
    <property type="project" value="TreeGrafter"/>
</dbReference>
<dbReference type="InterPro" id="IPR003462">
    <property type="entry name" value="ODC_Mu_crystall"/>
</dbReference>
<dbReference type="PANTHER" id="PTHR13812:SF19">
    <property type="entry name" value="KETIMINE REDUCTASE MU-CRYSTALLIN"/>
    <property type="match status" value="1"/>
</dbReference>
<dbReference type="OrthoDB" id="5293744at2"/>